<evidence type="ECO:0000313" key="1">
    <source>
        <dbReference type="EMBL" id="GBN01461.1"/>
    </source>
</evidence>
<proteinExistence type="predicted"/>
<accession>A0A4Y2KG88</accession>
<dbReference type="AlphaFoldDB" id="A0A4Y2KG88"/>
<protein>
    <recommendedName>
        <fullName evidence="3">BTB domain-containing protein</fullName>
    </recommendedName>
</protein>
<evidence type="ECO:0000313" key="2">
    <source>
        <dbReference type="Proteomes" id="UP000499080"/>
    </source>
</evidence>
<name>A0A4Y2KG88_ARAVE</name>
<gene>
    <name evidence="1" type="ORF">AVEN_143112_1</name>
</gene>
<dbReference type="EMBL" id="BGPR01004620">
    <property type="protein sequence ID" value="GBN01461.1"/>
    <property type="molecule type" value="Genomic_DNA"/>
</dbReference>
<comment type="caution">
    <text evidence="1">The sequence shown here is derived from an EMBL/GenBank/DDBJ whole genome shotgun (WGS) entry which is preliminary data.</text>
</comment>
<keyword evidence="2" id="KW-1185">Reference proteome</keyword>
<reference evidence="1 2" key="1">
    <citation type="journal article" date="2019" name="Sci. Rep.">
        <title>Orb-weaving spider Araneus ventricosus genome elucidates the spidroin gene catalogue.</title>
        <authorList>
            <person name="Kono N."/>
            <person name="Nakamura H."/>
            <person name="Ohtoshi R."/>
            <person name="Moran D.A.P."/>
            <person name="Shinohara A."/>
            <person name="Yoshida Y."/>
            <person name="Fujiwara M."/>
            <person name="Mori M."/>
            <person name="Tomita M."/>
            <person name="Arakawa K."/>
        </authorList>
    </citation>
    <scope>NUCLEOTIDE SEQUENCE [LARGE SCALE GENOMIC DNA]</scope>
</reference>
<dbReference type="Proteomes" id="UP000499080">
    <property type="component" value="Unassembled WGS sequence"/>
</dbReference>
<sequence length="129" mass="15443">MNIFREHFFDANNRDTVEINIFHDLLLDILTYMYSGTLSINWPDYTDLAYNTELFQVINWYELYQLYKVFVKNDLQQVRLTRNPVHIESRLLPLDIVKGLPINNASYTCHVNPNPEYKLNFQIRVRKGN</sequence>
<evidence type="ECO:0008006" key="3">
    <source>
        <dbReference type="Google" id="ProtNLM"/>
    </source>
</evidence>
<dbReference type="OrthoDB" id="6449489at2759"/>
<organism evidence="1 2">
    <name type="scientific">Araneus ventricosus</name>
    <name type="common">Orbweaver spider</name>
    <name type="synonym">Epeira ventricosa</name>
    <dbReference type="NCBI Taxonomy" id="182803"/>
    <lineage>
        <taxon>Eukaryota</taxon>
        <taxon>Metazoa</taxon>
        <taxon>Ecdysozoa</taxon>
        <taxon>Arthropoda</taxon>
        <taxon>Chelicerata</taxon>
        <taxon>Arachnida</taxon>
        <taxon>Araneae</taxon>
        <taxon>Araneomorphae</taxon>
        <taxon>Entelegynae</taxon>
        <taxon>Araneoidea</taxon>
        <taxon>Araneidae</taxon>
        <taxon>Araneus</taxon>
    </lineage>
</organism>